<evidence type="ECO:0000256" key="5">
    <source>
        <dbReference type="ARBA" id="ARBA00022723"/>
    </source>
</evidence>
<evidence type="ECO:0000256" key="6">
    <source>
        <dbReference type="ARBA" id="ARBA00022982"/>
    </source>
</evidence>
<sequence length="107" mass="11724">MKKMLCIAALLTISAFATTALADGKGKINGKKEFEEHCVSCHADGGNIVNPAKTLKKLNLQANGVKSWQDIVKKMRNPGPGMTKFEKKDVSDKEARAIAEYILKTFK</sequence>
<keyword evidence="4 9" id="KW-0349">Heme</keyword>
<evidence type="ECO:0000256" key="4">
    <source>
        <dbReference type="ARBA" id="ARBA00022617"/>
    </source>
</evidence>
<keyword evidence="6" id="KW-0249">Electron transport</keyword>
<dbReference type="RefSeq" id="WP_145022942.1">
    <property type="nucleotide sequence ID" value="NZ_VLLN01000013.1"/>
</dbReference>
<evidence type="ECO:0000256" key="10">
    <source>
        <dbReference type="SAM" id="SignalP"/>
    </source>
</evidence>
<evidence type="ECO:0000256" key="1">
    <source>
        <dbReference type="ARBA" id="ARBA00004518"/>
    </source>
</evidence>
<evidence type="ECO:0000256" key="7">
    <source>
        <dbReference type="ARBA" id="ARBA00023004"/>
    </source>
</evidence>
<keyword evidence="10" id="KW-0732">Signal</keyword>
<keyword evidence="5 9" id="KW-0479">Metal-binding</keyword>
<dbReference type="PANTHER" id="PTHR34688:SF2">
    <property type="entry name" value="CYTOCHROME C6, CHLOROPLASTIC"/>
    <property type="match status" value="1"/>
</dbReference>
<keyword evidence="13" id="KW-1185">Reference proteome</keyword>
<dbReference type="AlphaFoldDB" id="A0A562VMD8"/>
<dbReference type="InterPro" id="IPR023655">
    <property type="entry name" value="Cyt_C6"/>
</dbReference>
<keyword evidence="7 9" id="KW-0408">Iron</keyword>
<evidence type="ECO:0000259" key="11">
    <source>
        <dbReference type="PROSITE" id="PS51007"/>
    </source>
</evidence>
<comment type="caution">
    <text evidence="12">The sequence shown here is derived from an EMBL/GenBank/DDBJ whole genome shotgun (WGS) entry which is preliminary data.</text>
</comment>
<accession>A0A562VMD8</accession>
<dbReference type="GO" id="GO:0009055">
    <property type="term" value="F:electron transfer activity"/>
    <property type="evidence" value="ECO:0007669"/>
    <property type="project" value="InterPro"/>
</dbReference>
<dbReference type="OrthoDB" id="5397812at2"/>
<dbReference type="GO" id="GO:0020037">
    <property type="term" value="F:heme binding"/>
    <property type="evidence" value="ECO:0007669"/>
    <property type="project" value="InterPro"/>
</dbReference>
<name>A0A562VMD8_9BACT</name>
<protein>
    <submittedName>
        <fullName evidence="12">Cytochrome c6</fullName>
    </submittedName>
</protein>
<comment type="similarity">
    <text evidence="2">Belongs to the cytochrome c family. PetJ subfamily.</text>
</comment>
<dbReference type="Pfam" id="PF13442">
    <property type="entry name" value="Cytochrome_CBB3"/>
    <property type="match status" value="1"/>
</dbReference>
<gene>
    <name evidence="12" type="ORF">JN12_02348</name>
</gene>
<reference evidence="12 13" key="1">
    <citation type="submission" date="2019-07" db="EMBL/GenBank/DDBJ databases">
        <title>Genomic Encyclopedia of Archaeal and Bacterial Type Strains, Phase II (KMG-II): from individual species to whole genera.</title>
        <authorList>
            <person name="Goeker M."/>
        </authorList>
    </citation>
    <scope>NUCLEOTIDE SEQUENCE [LARGE SCALE GENOMIC DNA]</scope>
    <source>
        <strain evidence="12 13">ATCC BAA-1139</strain>
    </source>
</reference>
<feature type="domain" description="Cytochrome c" evidence="11">
    <location>
        <begin position="25"/>
        <end position="106"/>
    </location>
</feature>
<evidence type="ECO:0000256" key="9">
    <source>
        <dbReference type="PROSITE-ProRule" id="PRU00433"/>
    </source>
</evidence>
<evidence type="ECO:0000313" key="12">
    <source>
        <dbReference type="EMBL" id="TWJ18897.1"/>
    </source>
</evidence>
<comment type="subcellular location">
    <subcellularLocation>
        <location evidence="1">Cellular thylakoid lumen</location>
    </subcellularLocation>
</comment>
<dbReference type="SUPFAM" id="SSF46626">
    <property type="entry name" value="Cytochrome c"/>
    <property type="match status" value="1"/>
</dbReference>
<dbReference type="GO" id="GO:0031979">
    <property type="term" value="C:plasma membrane-derived thylakoid lumen"/>
    <property type="evidence" value="ECO:0007669"/>
    <property type="project" value="UniProtKB-SubCell"/>
</dbReference>
<dbReference type="EMBL" id="VLLN01000013">
    <property type="protein sequence ID" value="TWJ18897.1"/>
    <property type="molecule type" value="Genomic_DNA"/>
</dbReference>
<keyword evidence="8" id="KW-0793">Thylakoid</keyword>
<evidence type="ECO:0000313" key="13">
    <source>
        <dbReference type="Proteomes" id="UP000319449"/>
    </source>
</evidence>
<evidence type="ECO:0000256" key="2">
    <source>
        <dbReference type="ARBA" id="ARBA00009650"/>
    </source>
</evidence>
<dbReference type="InterPro" id="IPR009056">
    <property type="entry name" value="Cyt_c-like_dom"/>
</dbReference>
<feature type="chain" id="PRO_5022103312" evidence="10">
    <location>
        <begin position="23"/>
        <end position="107"/>
    </location>
</feature>
<dbReference type="Proteomes" id="UP000319449">
    <property type="component" value="Unassembled WGS sequence"/>
</dbReference>
<organism evidence="12 13">
    <name type="scientific">Geobacter argillaceus</name>
    <dbReference type="NCBI Taxonomy" id="345631"/>
    <lineage>
        <taxon>Bacteria</taxon>
        <taxon>Pseudomonadati</taxon>
        <taxon>Thermodesulfobacteriota</taxon>
        <taxon>Desulfuromonadia</taxon>
        <taxon>Geobacterales</taxon>
        <taxon>Geobacteraceae</taxon>
        <taxon>Geobacter</taxon>
    </lineage>
</organism>
<evidence type="ECO:0000256" key="8">
    <source>
        <dbReference type="ARBA" id="ARBA00023078"/>
    </source>
</evidence>
<feature type="signal peptide" evidence="10">
    <location>
        <begin position="1"/>
        <end position="22"/>
    </location>
</feature>
<dbReference type="InterPro" id="IPR036909">
    <property type="entry name" value="Cyt_c-like_dom_sf"/>
</dbReference>
<evidence type="ECO:0000256" key="3">
    <source>
        <dbReference type="ARBA" id="ARBA00022448"/>
    </source>
</evidence>
<dbReference type="PROSITE" id="PS51007">
    <property type="entry name" value="CYTC"/>
    <property type="match status" value="1"/>
</dbReference>
<dbReference type="PANTHER" id="PTHR34688">
    <property type="entry name" value="CYTOCHROME C6, CHLOROPLASTIC"/>
    <property type="match status" value="1"/>
</dbReference>
<dbReference type="GO" id="GO:0005506">
    <property type="term" value="F:iron ion binding"/>
    <property type="evidence" value="ECO:0007669"/>
    <property type="project" value="InterPro"/>
</dbReference>
<proteinExistence type="inferred from homology"/>
<keyword evidence="3" id="KW-0813">Transport</keyword>
<dbReference type="Gene3D" id="1.10.760.10">
    <property type="entry name" value="Cytochrome c-like domain"/>
    <property type="match status" value="1"/>
</dbReference>